<protein>
    <submittedName>
        <fullName evidence="3">Host attachment protein</fullName>
    </submittedName>
    <submittedName>
        <fullName evidence="2">Protein required for attachment to host cells</fullName>
    </submittedName>
</protein>
<feature type="compositionally biased region" description="Basic and acidic residues" evidence="1">
    <location>
        <begin position="24"/>
        <end position="39"/>
    </location>
</feature>
<evidence type="ECO:0000313" key="3">
    <source>
        <dbReference type="EMBL" id="NVN30348.1"/>
    </source>
</evidence>
<evidence type="ECO:0000313" key="2">
    <source>
        <dbReference type="EMBL" id="MBB3174717.1"/>
    </source>
</evidence>
<comment type="caution">
    <text evidence="2">The sequence shown here is derived from an EMBL/GenBank/DDBJ whole genome shotgun (WGS) entry which is preliminary data.</text>
</comment>
<name>A0A839UY12_9PROT</name>
<dbReference type="Pfam" id="PF18856">
    <property type="entry name" value="baeRF_family12"/>
    <property type="match status" value="1"/>
</dbReference>
<dbReference type="RefSeq" id="WP_176623811.1">
    <property type="nucleotide sequence ID" value="NZ_JABXXQ010000138.1"/>
</dbReference>
<evidence type="ECO:0000313" key="4">
    <source>
        <dbReference type="Proteomes" id="UP000557688"/>
    </source>
</evidence>
<feature type="region of interest" description="Disordered" evidence="1">
    <location>
        <begin position="22"/>
        <end position="63"/>
    </location>
</feature>
<dbReference type="EMBL" id="JACHXV010000010">
    <property type="protein sequence ID" value="MBB3174717.1"/>
    <property type="molecule type" value="Genomic_DNA"/>
</dbReference>
<dbReference type="InterPro" id="IPR041374">
    <property type="entry name" value="BaeRF_family12"/>
</dbReference>
<evidence type="ECO:0000313" key="5">
    <source>
        <dbReference type="Proteomes" id="UP000565205"/>
    </source>
</evidence>
<dbReference type="Proteomes" id="UP000565205">
    <property type="component" value="Unassembled WGS sequence"/>
</dbReference>
<accession>A0A839UY12</accession>
<dbReference type="AlphaFoldDB" id="A0A839UY12"/>
<proteinExistence type="predicted"/>
<organism evidence="2 4">
    <name type="scientific">Endobacter medicaginis</name>
    <dbReference type="NCBI Taxonomy" id="1181271"/>
    <lineage>
        <taxon>Bacteria</taxon>
        <taxon>Pseudomonadati</taxon>
        <taxon>Pseudomonadota</taxon>
        <taxon>Alphaproteobacteria</taxon>
        <taxon>Acetobacterales</taxon>
        <taxon>Acetobacteraceae</taxon>
        <taxon>Endobacter</taxon>
    </lineage>
</organism>
<feature type="compositionally biased region" description="Low complexity" evidence="1">
    <location>
        <begin position="41"/>
        <end position="52"/>
    </location>
</feature>
<gene>
    <name evidence="2" type="ORF">FHR90_002563</name>
    <name evidence="3" type="ORF">HUK83_08375</name>
</gene>
<keyword evidence="4" id="KW-1185">Reference proteome</keyword>
<sequence length="134" mass="14594">MTQIPHDTLVVVADGGQAVLYRNTARDSESPQLREERRLKPGQFSGQGPSGSRPEDQSVKQTAHATFIKELAQTIEQMVAQKKAEHLVVIADPTSLGEFRDAAHKSVQAATIRTLSKDLTHESPAQIAKALEKA</sequence>
<reference evidence="3 5" key="1">
    <citation type="submission" date="2020-06" db="EMBL/GenBank/DDBJ databases">
        <title>Description of novel acetic acid bacteria.</title>
        <authorList>
            <person name="Sombolestani A."/>
        </authorList>
    </citation>
    <scope>NUCLEOTIDE SEQUENCE [LARGE SCALE GENOMIC DNA]</scope>
    <source>
        <strain evidence="3 5">LMG 26838</strain>
    </source>
</reference>
<dbReference type="EMBL" id="JABXXQ010000138">
    <property type="protein sequence ID" value="NVN30348.1"/>
    <property type="molecule type" value="Genomic_DNA"/>
</dbReference>
<reference evidence="2 4" key="2">
    <citation type="submission" date="2020-08" db="EMBL/GenBank/DDBJ databases">
        <title>Genomic Encyclopedia of Type Strains, Phase III (KMG-III): the genomes of soil and plant-associated and newly described type strains.</title>
        <authorList>
            <person name="Whitman W."/>
        </authorList>
    </citation>
    <scope>NUCLEOTIDE SEQUENCE [LARGE SCALE GENOMIC DNA]</scope>
    <source>
        <strain evidence="2 4">CECT 8088</strain>
    </source>
</reference>
<evidence type="ECO:0000256" key="1">
    <source>
        <dbReference type="SAM" id="MobiDB-lite"/>
    </source>
</evidence>
<dbReference type="Proteomes" id="UP000557688">
    <property type="component" value="Unassembled WGS sequence"/>
</dbReference>